<evidence type="ECO:0000313" key="2">
    <source>
        <dbReference type="Proteomes" id="UP001642484"/>
    </source>
</evidence>
<dbReference type="InterPro" id="IPR018247">
    <property type="entry name" value="EF_Hand_1_Ca_BS"/>
</dbReference>
<keyword evidence="2" id="KW-1185">Reference proteome</keyword>
<evidence type="ECO:0000313" key="1">
    <source>
        <dbReference type="EMBL" id="CAK9001156.1"/>
    </source>
</evidence>
<dbReference type="Proteomes" id="UP001642484">
    <property type="component" value="Unassembled WGS sequence"/>
</dbReference>
<proteinExistence type="predicted"/>
<gene>
    <name evidence="1" type="ORF">CCMP2556_LOCUS6335</name>
</gene>
<reference evidence="1 2" key="1">
    <citation type="submission" date="2024-02" db="EMBL/GenBank/DDBJ databases">
        <authorList>
            <person name="Chen Y."/>
            <person name="Shah S."/>
            <person name="Dougan E. K."/>
            <person name="Thang M."/>
            <person name="Chan C."/>
        </authorList>
    </citation>
    <scope>NUCLEOTIDE SEQUENCE [LARGE SCALE GENOMIC DNA]</scope>
</reference>
<protein>
    <submittedName>
        <fullName evidence="1">Uncharacterized protein</fullName>
    </submittedName>
</protein>
<dbReference type="PROSITE" id="PS00018">
    <property type="entry name" value="EF_HAND_1"/>
    <property type="match status" value="1"/>
</dbReference>
<accession>A0ABP0IEZ0</accession>
<sequence>MGNADSRPTCCLGIGMDDITEASRLHSRETKWEVENCALTCCLSWRLGANSAFSIKLEQLQNLHEQIGNHITVFRAMVLFDDATSGLVMGNGVEEAGMTGPDSMTRLGQLLCRWALSQSPSIGMFVGVDYGVLHSVQGLLSMPNGTDQSAYFGPVCAGARELADTSRQEGMVHVSAEAKEQLSALRFLPLALGSQNTFYLDAFTEVIDPHQQMSPTRPFLSMLDLEGDQDKGRRMSFEEFKELLQNHRVNLSKFGKGTAKSLHHFYTAVVREEKCFLELKGSRLQRFVELVRIHLRFRNKEGKLRELKIDSEMTEEGRQRERKQLLAMVMRLQDQGNWRAALSRCFETKFGIAPEVQSSLFYIATDAYKYEEYSADSETVPDILSTYKTHIVFLTVKDRTRSELQTLGLPDGKDFTTQDGKMKWVWSPVLNSKEDDLMQLLQKHGIDISEFTWQSFAELYTEVYEESLSTVDVEEDQLVRRVSIVKVWLEANVFNEKHVLVIKTKQQRGRTQNFRKLRTLSMRMRSLQTWNEAVAEALFLRLGISAQQQQETLHIYLLETREEVEFSLSFPGLKTVYTISEVQCEILNPQDQRWQSIGLPAANDFTFSRQEPIAKTGEFDTVITRWGWTNSAEVEHEAHGKGHRKPCPFDGAPIARVDSNDLLQKKVVPPEPLPVSGKDELLIMRVMDGKQTDWARARRAAEHIRSANYNTKDFYEDLVAAFPELRLYCVVRENGGHGVLLPSLSTLTTSASRTGEDEYQRTIGALFCIFWLMRTHLDGKESFCFGLDDDWRPRNKTHFKDPELEAEYKKRKLFYEKTDWAAIEALFVGAGLLHKAGGAHDIDRTLAMLVLMTIHDVMKLDILRPTVGCGEFSGYRNGEPIGDHDLALSYVLDRCPQALPSFAGLAPAMQESIKFTHCKLDYNMGWLVQAEAPPGALFKAFRQVVLAGAASDRKSASDIAFYFVHWFSDLAGAEAFPLQGCEKFVLKFPLHVLSSFIDSFAVVWNLGPKTETEVFEDYLVWRWNHMSTKMGTTPSGTGAIAKMRLVLMAQGDSLEIIRQFEKLKKADYQVLSQELAITGCSQQKYKRDSWKEAGGPAILVYYAPALMQKAGREDPFSAMTILAEIFRQARSLWPLSNKPEECDKCVMVRIDVLKELQISTIVDPRPGIHYVLSRVSTQDAQVKIVTNLDMKTIDQATQRVLKFGSSDDEDQSGCFSPFGRQRRSGARLGWLTRG</sequence>
<organism evidence="1 2">
    <name type="scientific">Durusdinium trenchii</name>
    <dbReference type="NCBI Taxonomy" id="1381693"/>
    <lineage>
        <taxon>Eukaryota</taxon>
        <taxon>Sar</taxon>
        <taxon>Alveolata</taxon>
        <taxon>Dinophyceae</taxon>
        <taxon>Suessiales</taxon>
        <taxon>Symbiodiniaceae</taxon>
        <taxon>Durusdinium</taxon>
    </lineage>
</organism>
<comment type="caution">
    <text evidence="1">The sequence shown here is derived from an EMBL/GenBank/DDBJ whole genome shotgun (WGS) entry which is preliminary data.</text>
</comment>
<dbReference type="EMBL" id="CAXAMN010002769">
    <property type="protein sequence ID" value="CAK9001156.1"/>
    <property type="molecule type" value="Genomic_DNA"/>
</dbReference>
<name>A0ABP0IEZ0_9DINO</name>